<name>A0ABV4QBE6_9ACTN</name>
<organism evidence="1 2">
    <name type="scientific">Actinomadura monticuli</name>
    <dbReference type="NCBI Taxonomy" id="3097367"/>
    <lineage>
        <taxon>Bacteria</taxon>
        <taxon>Bacillati</taxon>
        <taxon>Actinomycetota</taxon>
        <taxon>Actinomycetes</taxon>
        <taxon>Streptosporangiales</taxon>
        <taxon>Thermomonosporaceae</taxon>
        <taxon>Actinomadura</taxon>
    </lineage>
</organism>
<evidence type="ECO:0000313" key="2">
    <source>
        <dbReference type="Proteomes" id="UP001569963"/>
    </source>
</evidence>
<dbReference type="RefSeq" id="WP_371949775.1">
    <property type="nucleotide sequence ID" value="NZ_JAXCEI010000005.1"/>
</dbReference>
<accession>A0ABV4QBE6</accession>
<sequence>MRVLDRKKLGLLAVAFVLVVGVLEVLALKVGSFDFPVPASSAPPAVADQPGGG</sequence>
<proteinExistence type="predicted"/>
<dbReference type="Proteomes" id="UP001569963">
    <property type="component" value="Unassembled WGS sequence"/>
</dbReference>
<gene>
    <name evidence="1" type="ORF">SM611_13110</name>
</gene>
<dbReference type="EMBL" id="JAXCEI010000005">
    <property type="protein sequence ID" value="MFA1539869.1"/>
    <property type="molecule type" value="Genomic_DNA"/>
</dbReference>
<comment type="caution">
    <text evidence="1">The sequence shown here is derived from an EMBL/GenBank/DDBJ whole genome shotgun (WGS) entry which is preliminary data.</text>
</comment>
<reference evidence="1 2" key="1">
    <citation type="submission" date="2023-11" db="EMBL/GenBank/DDBJ databases">
        <title>Actinomadura monticuli sp. nov., isolated from volcanic ash.</title>
        <authorList>
            <person name="Lee S.D."/>
            <person name="Yang H."/>
            <person name="Kim I.S."/>
        </authorList>
    </citation>
    <scope>NUCLEOTIDE SEQUENCE [LARGE SCALE GENOMIC DNA]</scope>
    <source>
        <strain evidence="1 2">DLS-62</strain>
    </source>
</reference>
<evidence type="ECO:0000313" key="1">
    <source>
        <dbReference type="EMBL" id="MFA1539869.1"/>
    </source>
</evidence>
<protein>
    <submittedName>
        <fullName evidence="1">Uncharacterized protein</fullName>
    </submittedName>
</protein>
<keyword evidence="2" id="KW-1185">Reference proteome</keyword>